<dbReference type="PROSITE" id="PS00059">
    <property type="entry name" value="ADH_ZINC"/>
    <property type="match status" value="1"/>
</dbReference>
<dbReference type="InterPro" id="IPR013154">
    <property type="entry name" value="ADH-like_N"/>
</dbReference>
<dbReference type="InterPro" id="IPR013149">
    <property type="entry name" value="ADH-like_C"/>
</dbReference>
<sequence>MQAAANAVQNVMGTLPTEVHPEYKHAPGGKTMMALAWFGTKDVRIVEAPVPDITEDDDVIVQVTGTTICGSDLHLYHGEIMALQKGDILGHEFMGKVQKVGPNVQGLQIGQRVVASFQIACGECEYCEQKLSSFCDRTNKSSLQNYMYGQRDAGFFGYSHFTGGFPGGQAEYVRVPKGQVNLLPIPNDVTDEQAIYLSDVLPTSYHAVVDTGVQKGDVVGIWGLGPIGQCAARWAKLKGASRVIGIDTIPERLAFAKEKSGIEVIDFQEYKDVVKRIYELVPRGLDVALDCGTFHEPKTLTHKIQKTLMLETDVPETINEMIVSVRKMGRCGVIAAYAGFANGVNVGALMEKGVRLIGNGQAPVHKYWKEILYEYIIPGKFDPTFIITHRVPLEDMEKLYAAFDKREAGVEKVFVETKFSAAPSPGCPKTSRVDDWGA</sequence>
<dbReference type="OrthoDB" id="3941538at2759"/>
<dbReference type="InterPro" id="IPR011032">
    <property type="entry name" value="GroES-like_sf"/>
</dbReference>
<accession>A0A8H5M081</accession>
<proteinExistence type="inferred from homology"/>
<evidence type="ECO:0000256" key="1">
    <source>
        <dbReference type="ARBA" id="ARBA00001947"/>
    </source>
</evidence>
<feature type="domain" description="Alcohol dehydrogenase-like N-terminal" evidence="7">
    <location>
        <begin position="56"/>
        <end position="184"/>
    </location>
</feature>
<keyword evidence="3 5" id="KW-0862">Zinc</keyword>
<comment type="cofactor">
    <cofactor evidence="1 5">
        <name>Zn(2+)</name>
        <dbReference type="ChEBI" id="CHEBI:29105"/>
    </cofactor>
</comment>
<evidence type="ECO:0008006" key="10">
    <source>
        <dbReference type="Google" id="ProtNLM"/>
    </source>
</evidence>
<dbReference type="InterPro" id="IPR036291">
    <property type="entry name" value="NAD(P)-bd_dom_sf"/>
</dbReference>
<dbReference type="SUPFAM" id="SSF50129">
    <property type="entry name" value="GroES-like"/>
    <property type="match status" value="1"/>
</dbReference>
<dbReference type="GO" id="GO:0008270">
    <property type="term" value="F:zinc ion binding"/>
    <property type="evidence" value="ECO:0007669"/>
    <property type="project" value="InterPro"/>
</dbReference>
<dbReference type="EMBL" id="JAACJP010000031">
    <property type="protein sequence ID" value="KAF5375861.1"/>
    <property type="molecule type" value="Genomic_DNA"/>
</dbReference>
<reference evidence="8 9" key="1">
    <citation type="journal article" date="2020" name="ISME J.">
        <title>Uncovering the hidden diversity of litter-decomposition mechanisms in mushroom-forming fungi.</title>
        <authorList>
            <person name="Floudas D."/>
            <person name="Bentzer J."/>
            <person name="Ahren D."/>
            <person name="Johansson T."/>
            <person name="Persson P."/>
            <person name="Tunlid A."/>
        </authorList>
    </citation>
    <scope>NUCLEOTIDE SEQUENCE [LARGE SCALE GENOMIC DNA]</scope>
    <source>
        <strain evidence="8 9">CBS 661.87</strain>
    </source>
</reference>
<evidence type="ECO:0000259" key="7">
    <source>
        <dbReference type="Pfam" id="PF08240"/>
    </source>
</evidence>
<dbReference type="Pfam" id="PF08240">
    <property type="entry name" value="ADH_N"/>
    <property type="match status" value="1"/>
</dbReference>
<comment type="caution">
    <text evidence="8">The sequence shown here is derived from an EMBL/GenBank/DDBJ whole genome shotgun (WGS) entry which is preliminary data.</text>
</comment>
<evidence type="ECO:0000313" key="9">
    <source>
        <dbReference type="Proteomes" id="UP000565441"/>
    </source>
</evidence>
<dbReference type="GO" id="GO:0016491">
    <property type="term" value="F:oxidoreductase activity"/>
    <property type="evidence" value="ECO:0007669"/>
    <property type="project" value="UniProtKB-KW"/>
</dbReference>
<protein>
    <recommendedName>
        <fullName evidence="10">GroES-like protein</fullName>
    </recommendedName>
</protein>
<evidence type="ECO:0000256" key="2">
    <source>
        <dbReference type="ARBA" id="ARBA00022723"/>
    </source>
</evidence>
<dbReference type="Pfam" id="PF00107">
    <property type="entry name" value="ADH_zinc_N"/>
    <property type="match status" value="1"/>
</dbReference>
<keyword evidence="9" id="KW-1185">Reference proteome</keyword>
<comment type="similarity">
    <text evidence="5">Belongs to the zinc-containing alcohol dehydrogenase family.</text>
</comment>
<dbReference type="PANTHER" id="PTHR42813">
    <property type="entry name" value="ZINC-TYPE ALCOHOL DEHYDROGENASE-LIKE"/>
    <property type="match status" value="1"/>
</dbReference>
<evidence type="ECO:0000313" key="8">
    <source>
        <dbReference type="EMBL" id="KAF5375861.1"/>
    </source>
</evidence>
<keyword evidence="4" id="KW-0560">Oxidoreductase</keyword>
<name>A0A8H5M081_9AGAR</name>
<dbReference type="CDD" id="cd08283">
    <property type="entry name" value="FDH_like_1"/>
    <property type="match status" value="1"/>
</dbReference>
<evidence type="ECO:0000256" key="3">
    <source>
        <dbReference type="ARBA" id="ARBA00022833"/>
    </source>
</evidence>
<evidence type="ECO:0000256" key="5">
    <source>
        <dbReference type="RuleBase" id="RU361277"/>
    </source>
</evidence>
<evidence type="ECO:0000256" key="4">
    <source>
        <dbReference type="ARBA" id="ARBA00023002"/>
    </source>
</evidence>
<dbReference type="AlphaFoldDB" id="A0A8H5M081"/>
<dbReference type="PANTHER" id="PTHR42813:SF1">
    <property type="entry name" value="DEHYDROGENASE, PUTATIVE (AFU_ORTHOLOGUE AFUA_5G03930)-RELATED"/>
    <property type="match status" value="1"/>
</dbReference>
<keyword evidence="2 5" id="KW-0479">Metal-binding</keyword>
<gene>
    <name evidence="8" type="ORF">D9615_008183</name>
</gene>
<evidence type="ECO:0000259" key="6">
    <source>
        <dbReference type="Pfam" id="PF00107"/>
    </source>
</evidence>
<dbReference type="SUPFAM" id="SSF51735">
    <property type="entry name" value="NAD(P)-binding Rossmann-fold domains"/>
    <property type="match status" value="1"/>
</dbReference>
<dbReference type="InterPro" id="IPR002328">
    <property type="entry name" value="ADH_Zn_CS"/>
</dbReference>
<dbReference type="Gene3D" id="3.90.180.10">
    <property type="entry name" value="Medium-chain alcohol dehydrogenases, catalytic domain"/>
    <property type="match status" value="1"/>
</dbReference>
<dbReference type="Gene3D" id="3.40.50.720">
    <property type="entry name" value="NAD(P)-binding Rossmann-like Domain"/>
    <property type="match status" value="1"/>
</dbReference>
<organism evidence="8 9">
    <name type="scientific">Tricholomella constricta</name>
    <dbReference type="NCBI Taxonomy" id="117010"/>
    <lineage>
        <taxon>Eukaryota</taxon>
        <taxon>Fungi</taxon>
        <taxon>Dikarya</taxon>
        <taxon>Basidiomycota</taxon>
        <taxon>Agaricomycotina</taxon>
        <taxon>Agaricomycetes</taxon>
        <taxon>Agaricomycetidae</taxon>
        <taxon>Agaricales</taxon>
        <taxon>Tricholomatineae</taxon>
        <taxon>Lyophyllaceae</taxon>
        <taxon>Tricholomella</taxon>
    </lineage>
</organism>
<dbReference type="Proteomes" id="UP000565441">
    <property type="component" value="Unassembled WGS sequence"/>
</dbReference>
<feature type="domain" description="Alcohol dehydrogenase-like C-terminal" evidence="6">
    <location>
        <begin position="226"/>
        <end position="292"/>
    </location>
</feature>